<reference evidence="2 3" key="1">
    <citation type="submission" date="2024-06" db="EMBL/GenBank/DDBJ databases">
        <title>The Natural Products Discovery Center: Release of the First 8490 Sequenced Strains for Exploring Actinobacteria Biosynthetic Diversity.</title>
        <authorList>
            <person name="Kalkreuter E."/>
            <person name="Kautsar S.A."/>
            <person name="Yang D."/>
            <person name="Bader C.D."/>
            <person name="Teijaro C.N."/>
            <person name="Fluegel L."/>
            <person name="Davis C.M."/>
            <person name="Simpson J.R."/>
            <person name="Lauterbach L."/>
            <person name="Steele A.D."/>
            <person name="Gui C."/>
            <person name="Meng S."/>
            <person name="Li G."/>
            <person name="Viehrig K."/>
            <person name="Ye F."/>
            <person name="Su P."/>
            <person name="Kiefer A.F."/>
            <person name="Nichols A."/>
            <person name="Cepeda A.J."/>
            <person name="Yan W."/>
            <person name="Fan B."/>
            <person name="Jiang Y."/>
            <person name="Adhikari A."/>
            <person name="Zheng C.-J."/>
            <person name="Schuster L."/>
            <person name="Cowan T.M."/>
            <person name="Smanski M.J."/>
            <person name="Chevrette M.G."/>
            <person name="De Carvalho L.P.S."/>
            <person name="Shen B."/>
        </authorList>
    </citation>
    <scope>NUCLEOTIDE SEQUENCE [LARGE SCALE GENOMIC DNA]</scope>
    <source>
        <strain evidence="2 3">NPDC000634</strain>
    </source>
</reference>
<evidence type="ECO:0000256" key="1">
    <source>
        <dbReference type="SAM" id="MobiDB-lite"/>
    </source>
</evidence>
<dbReference type="Proteomes" id="UP001458415">
    <property type="component" value="Unassembled WGS sequence"/>
</dbReference>
<name>A0ABV1WEN3_9ACTN</name>
<feature type="non-terminal residue" evidence="2">
    <location>
        <position position="1"/>
    </location>
</feature>
<accession>A0ABV1WEN3</accession>
<comment type="caution">
    <text evidence="2">The sequence shown here is derived from an EMBL/GenBank/DDBJ whole genome shotgun (WGS) entry which is preliminary data.</text>
</comment>
<sequence length="65" mass="7103">LADGAAALLLVALALYAGTAFLAEDLRRRTVLPILRRGDARRAIEEDPKGRHTGRAREPGVRKQL</sequence>
<evidence type="ECO:0000313" key="2">
    <source>
        <dbReference type="EMBL" id="MER6982587.1"/>
    </source>
</evidence>
<proteinExistence type="predicted"/>
<protein>
    <submittedName>
        <fullName evidence="2">Uncharacterized protein</fullName>
    </submittedName>
</protein>
<evidence type="ECO:0000313" key="3">
    <source>
        <dbReference type="Proteomes" id="UP001458415"/>
    </source>
</evidence>
<dbReference type="EMBL" id="JBEPCU010001082">
    <property type="protein sequence ID" value="MER6982587.1"/>
    <property type="molecule type" value="Genomic_DNA"/>
</dbReference>
<feature type="region of interest" description="Disordered" evidence="1">
    <location>
        <begin position="43"/>
        <end position="65"/>
    </location>
</feature>
<keyword evidence="3" id="KW-1185">Reference proteome</keyword>
<gene>
    <name evidence="2" type="ORF">ABT317_37910</name>
</gene>
<organism evidence="2 3">
    <name type="scientific">Streptomyces carpinensis</name>
    <dbReference type="NCBI Taxonomy" id="66369"/>
    <lineage>
        <taxon>Bacteria</taxon>
        <taxon>Bacillati</taxon>
        <taxon>Actinomycetota</taxon>
        <taxon>Actinomycetes</taxon>
        <taxon>Kitasatosporales</taxon>
        <taxon>Streptomycetaceae</taxon>
        <taxon>Streptomyces</taxon>
    </lineage>
</organism>